<evidence type="ECO:0000313" key="3">
    <source>
        <dbReference type="Proteomes" id="UP000186102"/>
    </source>
</evidence>
<feature type="domain" description="HD" evidence="1">
    <location>
        <begin position="33"/>
        <end position="138"/>
    </location>
</feature>
<evidence type="ECO:0000259" key="1">
    <source>
        <dbReference type="PROSITE" id="PS51831"/>
    </source>
</evidence>
<dbReference type="STRING" id="1888891.DSOL_4186"/>
<accession>A0A1Q8QLF0</accession>
<dbReference type="SMART" id="SM00471">
    <property type="entry name" value="HDc"/>
    <property type="match status" value="1"/>
</dbReference>
<dbReference type="SUPFAM" id="SSF109604">
    <property type="entry name" value="HD-domain/PDEase-like"/>
    <property type="match status" value="1"/>
</dbReference>
<dbReference type="PROSITE" id="PS51831">
    <property type="entry name" value="HD"/>
    <property type="match status" value="1"/>
</dbReference>
<proteinExistence type="predicted"/>
<keyword evidence="3" id="KW-1185">Reference proteome</keyword>
<comment type="caution">
    <text evidence="2">The sequence shown here is derived from an EMBL/GenBank/DDBJ whole genome shotgun (WGS) entry which is preliminary data.</text>
</comment>
<dbReference type="Gene3D" id="1.10.3210.10">
    <property type="entry name" value="Hypothetical protein af1432"/>
    <property type="match status" value="1"/>
</dbReference>
<dbReference type="AlphaFoldDB" id="A0A1Q8QLF0"/>
<dbReference type="Pfam" id="PF01966">
    <property type="entry name" value="HD"/>
    <property type="match status" value="1"/>
</dbReference>
<dbReference type="InterPro" id="IPR006674">
    <property type="entry name" value="HD_domain"/>
</dbReference>
<dbReference type="Proteomes" id="UP000186102">
    <property type="component" value="Unassembled WGS sequence"/>
</dbReference>
<sequence>MTRVNRLLDHEDYIRSMEKIERLEKERRFCKHGFEHGLNVARIAYAFILEKGERILPKEVVYAAAFLHDIGRWVEYETGEDHAEASARLAHPMLEEFGFSAEDIQIILTGIREHRNHQADNSTLLGEALALADDWSRDCRHCTAQTLCYKFSMEMKQIMY</sequence>
<dbReference type="InterPro" id="IPR003607">
    <property type="entry name" value="HD/PDEase_dom"/>
</dbReference>
<evidence type="ECO:0000313" key="2">
    <source>
        <dbReference type="EMBL" id="OLN28155.1"/>
    </source>
</evidence>
<dbReference type="InterPro" id="IPR006675">
    <property type="entry name" value="HDIG_dom"/>
</dbReference>
<protein>
    <submittedName>
        <fullName evidence="2">Putative DHNTP pyrophosphatase</fullName>
    </submittedName>
</protein>
<dbReference type="NCBIfam" id="TIGR00277">
    <property type="entry name" value="HDIG"/>
    <property type="match status" value="1"/>
</dbReference>
<gene>
    <name evidence="2" type="ORF">DSOL_4186</name>
</gene>
<dbReference type="EMBL" id="MLBF01000046">
    <property type="protein sequence ID" value="OLN28155.1"/>
    <property type="molecule type" value="Genomic_DNA"/>
</dbReference>
<organism evidence="2 3">
    <name type="scientific">Desulfosporosinus metallidurans</name>
    <dbReference type="NCBI Taxonomy" id="1888891"/>
    <lineage>
        <taxon>Bacteria</taxon>
        <taxon>Bacillati</taxon>
        <taxon>Bacillota</taxon>
        <taxon>Clostridia</taxon>
        <taxon>Eubacteriales</taxon>
        <taxon>Desulfitobacteriaceae</taxon>
        <taxon>Desulfosporosinus</taxon>
    </lineage>
</organism>
<reference evidence="2 3" key="1">
    <citation type="submission" date="2016-09" db="EMBL/GenBank/DDBJ databases">
        <title>Complete genome of Desulfosporosinus sp. OL.</title>
        <authorList>
            <person name="Mardanov A."/>
            <person name="Beletsky A."/>
            <person name="Panova A."/>
            <person name="Karnachuk O."/>
            <person name="Ravin N."/>
        </authorList>
    </citation>
    <scope>NUCLEOTIDE SEQUENCE [LARGE SCALE GENOMIC DNA]</scope>
    <source>
        <strain evidence="2 3">OL</strain>
    </source>
</reference>
<dbReference type="CDD" id="cd00077">
    <property type="entry name" value="HDc"/>
    <property type="match status" value="1"/>
</dbReference>
<name>A0A1Q8QLF0_9FIRM</name>
<dbReference type="RefSeq" id="WP_075366589.1">
    <property type="nucleotide sequence ID" value="NZ_MLBF01000046.1"/>
</dbReference>